<keyword evidence="1" id="KW-0472">Membrane</keyword>
<keyword evidence="2" id="KW-0614">Plasmid</keyword>
<name>M9RKB7_9RHOB</name>
<sequence>MQLIETQQPAANIQTLQTNRGTTYQPKRAEKKYIMFKSITLAAVVIAASASIASASSNYISTFAPSQERTTEVELGLVVAEANGVVEIRDYRNGQIGKLLGSEVVKAGGNPAVDVEITPSFGNAIAILKVGDNVVDTQALNFSQHN</sequence>
<evidence type="ECO:0000313" key="2">
    <source>
        <dbReference type="EMBL" id="AGI70275.1"/>
    </source>
</evidence>
<protein>
    <submittedName>
        <fullName evidence="2">Uncharacterized protein</fullName>
    </submittedName>
</protein>
<dbReference type="eggNOG" id="ENOG5033GMR">
    <property type="taxonomic scope" value="Bacteria"/>
</dbReference>
<evidence type="ECO:0000256" key="1">
    <source>
        <dbReference type="SAM" id="Phobius"/>
    </source>
</evidence>
<geneLocation type="plasmid" evidence="2 3">
    <name>pOA307_63</name>
</geneLocation>
<keyword evidence="3" id="KW-1185">Reference proteome</keyword>
<organism evidence="2 3">
    <name type="scientific">Octadecabacter antarcticus 307</name>
    <dbReference type="NCBI Taxonomy" id="391626"/>
    <lineage>
        <taxon>Bacteria</taxon>
        <taxon>Pseudomonadati</taxon>
        <taxon>Pseudomonadota</taxon>
        <taxon>Alphaproteobacteria</taxon>
        <taxon>Rhodobacterales</taxon>
        <taxon>Roseobacteraceae</taxon>
        <taxon>Octadecabacter</taxon>
    </lineage>
</organism>
<dbReference type="Proteomes" id="UP000005307">
    <property type="component" value="Plasmid pOA307_63"/>
</dbReference>
<reference evidence="2 3" key="1">
    <citation type="journal article" date="2013" name="PLoS ONE">
        <title>Poles Apart: Arctic and Antarctic Octadecabacter strains Share High Genome Plasticity and a New Type of Xanthorhodopsin.</title>
        <authorList>
            <person name="Vollmers J."/>
            <person name="Voget S."/>
            <person name="Dietrich S."/>
            <person name="Gollnow K."/>
            <person name="Smits M."/>
            <person name="Meyer K."/>
            <person name="Brinkhoff T."/>
            <person name="Simon M."/>
            <person name="Daniel R."/>
        </authorList>
    </citation>
    <scope>NUCLEOTIDE SEQUENCE [LARGE SCALE GENOMIC DNA]</scope>
    <source>
        <strain evidence="2 3">307</strain>
        <plasmid evidence="2">pOA307_63</plasmid>
    </source>
</reference>
<dbReference type="HOGENOM" id="CLU_150631_0_0_5"/>
<gene>
    <name evidence="2" type="ORF">OAN307_63p00580</name>
</gene>
<keyword evidence="1" id="KW-1133">Transmembrane helix</keyword>
<proteinExistence type="predicted"/>
<keyword evidence="1" id="KW-0812">Transmembrane</keyword>
<dbReference type="AlphaFoldDB" id="M9RKB7"/>
<accession>M9RKB7</accession>
<feature type="transmembrane region" description="Helical" evidence="1">
    <location>
        <begin position="34"/>
        <end position="53"/>
    </location>
</feature>
<evidence type="ECO:0000313" key="3">
    <source>
        <dbReference type="Proteomes" id="UP000005307"/>
    </source>
</evidence>
<dbReference type="EMBL" id="CP003741">
    <property type="protein sequence ID" value="AGI70275.1"/>
    <property type="molecule type" value="Genomic_DNA"/>
</dbReference>
<dbReference type="KEGG" id="oat:OAN307_63p00580"/>